<dbReference type="Proteomes" id="UP001519064">
    <property type="component" value="Unassembled WGS sequence"/>
</dbReference>
<proteinExistence type="predicted"/>
<comment type="caution">
    <text evidence="2">The sequence shown here is derived from an EMBL/GenBank/DDBJ whole genome shotgun (WGS) entry which is preliminary data.</text>
</comment>
<feature type="transmembrane region" description="Helical" evidence="1">
    <location>
        <begin position="185"/>
        <end position="210"/>
    </location>
</feature>
<feature type="transmembrane region" description="Helical" evidence="1">
    <location>
        <begin position="142"/>
        <end position="173"/>
    </location>
</feature>
<dbReference type="RefSeq" id="WP_209240777.1">
    <property type="nucleotide sequence ID" value="NZ_JADKMA010000090.1"/>
</dbReference>
<dbReference type="EMBL" id="JADKMA010000090">
    <property type="protein sequence ID" value="MBO8193659.1"/>
    <property type="molecule type" value="Genomic_DNA"/>
</dbReference>
<evidence type="ECO:0000313" key="2">
    <source>
        <dbReference type="EMBL" id="MBO8193659.1"/>
    </source>
</evidence>
<protein>
    <recommendedName>
        <fullName evidence="4">Yip1 domain-containing protein</fullName>
    </recommendedName>
</protein>
<evidence type="ECO:0008006" key="4">
    <source>
        <dbReference type="Google" id="ProtNLM"/>
    </source>
</evidence>
<evidence type="ECO:0000313" key="3">
    <source>
        <dbReference type="Proteomes" id="UP001519064"/>
    </source>
</evidence>
<evidence type="ECO:0000256" key="1">
    <source>
        <dbReference type="SAM" id="Phobius"/>
    </source>
</evidence>
<name>A0ABS3XEE1_9ACTN</name>
<keyword evidence="1" id="KW-1133">Transmembrane helix</keyword>
<accession>A0ABS3XEE1</accession>
<keyword evidence="1" id="KW-0472">Membrane</keyword>
<keyword evidence="1" id="KW-0812">Transmembrane</keyword>
<reference evidence="2 3" key="1">
    <citation type="submission" date="2020-11" db="EMBL/GenBank/DDBJ databases">
        <title>Streptomyces spirodelae sp. nov., isolated from duckweed.</title>
        <authorList>
            <person name="Saimee Y."/>
            <person name="Duangmal K."/>
        </authorList>
    </citation>
    <scope>NUCLEOTIDE SEQUENCE [LARGE SCALE GENOMIC DNA]</scope>
    <source>
        <strain evidence="2 3">S16-07</strain>
    </source>
</reference>
<gene>
    <name evidence="2" type="ORF">ITI46_18620</name>
</gene>
<keyword evidence="3" id="KW-1185">Reference proteome</keyword>
<organism evidence="2 3">
    <name type="scientific">Streptomyces oryzae</name>
    <dbReference type="NCBI Taxonomy" id="1434886"/>
    <lineage>
        <taxon>Bacteria</taxon>
        <taxon>Bacillati</taxon>
        <taxon>Actinomycetota</taxon>
        <taxon>Actinomycetes</taxon>
        <taxon>Kitasatosporales</taxon>
        <taxon>Streptomycetaceae</taxon>
        <taxon>Streptomyces</taxon>
    </lineage>
</organism>
<sequence>MEEEPRFINNRVDGHVKGPAVQAQHIGFISAPSSRVHNVFKEARALNFVPVLYRAMASLAALGALFGVGHGGTPIAGAAVVCDWLAIPSGWTAPTGSWVAERSELLATVAGFPLSIGLLALPKPRQMAGDLTRALEWRAPSTVVASFSILVQCGYTWSALLVIIVLAASGLRATREASSERRTEYVLAAAGGILLAVFFVPIYAFAWLLARDTGSTAYFPERS</sequence>